<dbReference type="PANTHER" id="PTHR43861:SF6">
    <property type="entry name" value="METHYLTRANSFERASE TYPE 11"/>
    <property type="match status" value="1"/>
</dbReference>
<reference evidence="2 3" key="1">
    <citation type="journal article" date="2011" name="J. Bacteriol.">
        <title>Complete genome sequence of the cellulose-degrading bacterium Cellulosilyticum lentocellum.</title>
        <authorList>
            <consortium name="US DOE Joint Genome Institute"/>
            <person name="Miller D.A."/>
            <person name="Suen G."/>
            <person name="Bruce D."/>
            <person name="Copeland A."/>
            <person name="Cheng J.F."/>
            <person name="Detter C."/>
            <person name="Goodwin L.A."/>
            <person name="Han C.S."/>
            <person name="Hauser L.J."/>
            <person name="Land M.L."/>
            <person name="Lapidus A."/>
            <person name="Lucas S."/>
            <person name="Meincke L."/>
            <person name="Pitluck S."/>
            <person name="Tapia R."/>
            <person name="Teshima H."/>
            <person name="Woyke T."/>
            <person name="Fox B.G."/>
            <person name="Angert E.R."/>
            <person name="Currie C.R."/>
        </authorList>
    </citation>
    <scope>NUCLEOTIDE SEQUENCE [LARGE SCALE GENOMIC DNA]</scope>
    <source>
        <strain evidence="3">ATCC 49066 / DSM 5427 / NCIMB 11756 / RHM5</strain>
    </source>
</reference>
<name>F2JLP5_CELLD</name>
<keyword evidence="3" id="KW-1185">Reference proteome</keyword>
<keyword evidence="2" id="KW-0808">Transferase</keyword>
<feature type="domain" description="C-methyltransferase" evidence="1">
    <location>
        <begin position="254"/>
        <end position="363"/>
    </location>
</feature>
<dbReference type="Pfam" id="PF13489">
    <property type="entry name" value="Methyltransf_23"/>
    <property type="match status" value="1"/>
</dbReference>
<evidence type="ECO:0000313" key="2">
    <source>
        <dbReference type="EMBL" id="ADZ83436.1"/>
    </source>
</evidence>
<dbReference type="AlphaFoldDB" id="F2JLP5"/>
<dbReference type="STRING" id="642492.Clole_1712"/>
<dbReference type="eggNOG" id="COG2227">
    <property type="taxonomic scope" value="Bacteria"/>
</dbReference>
<gene>
    <name evidence="2" type="ordered locus">Clole_1712</name>
</gene>
<organism evidence="2 3">
    <name type="scientific">Cellulosilyticum lentocellum (strain ATCC 49066 / DSM 5427 / NCIMB 11756 / RHM5)</name>
    <name type="common">Clostridium lentocellum</name>
    <dbReference type="NCBI Taxonomy" id="642492"/>
    <lineage>
        <taxon>Bacteria</taxon>
        <taxon>Bacillati</taxon>
        <taxon>Bacillota</taxon>
        <taxon>Clostridia</taxon>
        <taxon>Lachnospirales</taxon>
        <taxon>Cellulosilyticaceae</taxon>
        <taxon>Cellulosilyticum</taxon>
    </lineage>
</organism>
<dbReference type="EMBL" id="CP002582">
    <property type="protein sequence ID" value="ADZ83436.1"/>
    <property type="molecule type" value="Genomic_DNA"/>
</dbReference>
<dbReference type="Proteomes" id="UP000008467">
    <property type="component" value="Chromosome"/>
</dbReference>
<dbReference type="GO" id="GO:0008168">
    <property type="term" value="F:methyltransferase activity"/>
    <property type="evidence" value="ECO:0007669"/>
    <property type="project" value="UniProtKB-KW"/>
</dbReference>
<dbReference type="RefSeq" id="WP_013656733.1">
    <property type="nucleotide sequence ID" value="NC_015275.1"/>
</dbReference>
<dbReference type="GO" id="GO:0032259">
    <property type="term" value="P:methylation"/>
    <property type="evidence" value="ECO:0007669"/>
    <property type="project" value="UniProtKB-KW"/>
</dbReference>
<protein>
    <submittedName>
        <fullName evidence="2">C-methyltransferase</fullName>
    </submittedName>
</protein>
<dbReference type="PANTHER" id="PTHR43861">
    <property type="entry name" value="TRANS-ACONITATE 2-METHYLTRANSFERASE-RELATED"/>
    <property type="match status" value="1"/>
</dbReference>
<keyword evidence="2" id="KW-0489">Methyltransferase</keyword>
<evidence type="ECO:0000313" key="3">
    <source>
        <dbReference type="Proteomes" id="UP000008467"/>
    </source>
</evidence>
<dbReference type="SUPFAM" id="SSF53335">
    <property type="entry name" value="S-adenosyl-L-methionine-dependent methyltransferases"/>
    <property type="match status" value="1"/>
</dbReference>
<proteinExistence type="predicted"/>
<dbReference type="InterPro" id="IPR029063">
    <property type="entry name" value="SAM-dependent_MTases_sf"/>
</dbReference>
<dbReference type="HOGENOM" id="CLU_050039_1_0_9"/>
<accession>F2JLP5</accession>
<dbReference type="Pfam" id="PF08484">
    <property type="entry name" value="Methyltransf_14"/>
    <property type="match status" value="1"/>
</dbReference>
<evidence type="ECO:0000259" key="1">
    <source>
        <dbReference type="Pfam" id="PF08484"/>
    </source>
</evidence>
<dbReference type="Gene3D" id="3.40.50.720">
    <property type="entry name" value="NAD(P)-binding Rossmann-like Domain"/>
    <property type="match status" value="1"/>
</dbReference>
<sequence length="378" mass="43729">MRRCIVCSGEFFKEPLLIYKNMPSAAQNMPTQLEVTRDYGIDLELYQCSCCGLIQFAVEPVNYYKDVIRASSFGKTITDLRRKQYKDFIEKFNLYDKKILEIGCGQGEFLEILKEFNVKPFGIENKKELVDRGIRKNLNIVQGFIEGKENVIQNGKFDAFLSFNFLEHQPNPNGMLQGIHENLVDEGVGIITVPSFEYFIENDSFYEFIRDHIAYYTEETLTFLLQKNGFQIVEISRFNRDTISAYVKKRSRADLSKFQLNFNQLTEDINTYIDLLKKNDNKVAIWGASHQCFTILSAAELQGKIEYIIDSATFKQGKYSPATHIPIVSPEFYFTNKVQAIIVIAPGYSQEIIQIIKKHYNDDIKIAVIQSRTLEYIN</sequence>
<dbReference type="KEGG" id="cle:Clole_1712"/>
<dbReference type="InterPro" id="IPR013691">
    <property type="entry name" value="MeTrfase_14"/>
</dbReference>
<dbReference type="Gene3D" id="3.40.50.150">
    <property type="entry name" value="Vaccinia Virus protein VP39"/>
    <property type="match status" value="1"/>
</dbReference>
<dbReference type="CDD" id="cd02440">
    <property type="entry name" value="AdoMet_MTases"/>
    <property type="match status" value="1"/>
</dbReference>